<evidence type="ECO:0000313" key="2">
    <source>
        <dbReference type="Proteomes" id="UP000186666"/>
    </source>
</evidence>
<dbReference type="Pfam" id="PF13072">
    <property type="entry name" value="MciZ"/>
    <property type="match status" value="1"/>
</dbReference>
<evidence type="ECO:0000313" key="1">
    <source>
        <dbReference type="EMBL" id="SIQ32399.1"/>
    </source>
</evidence>
<protein>
    <recommendedName>
        <fullName evidence="3">Z-ring formation inhibitor MciZ</fullName>
    </recommendedName>
</protein>
<sequence>MKSYRSTDSFHMVGQAWQIKIMLQQWQKQWGPNITVEELLKKMK</sequence>
<keyword evidence="2" id="KW-1185">Reference proteome</keyword>
<evidence type="ECO:0008006" key="3">
    <source>
        <dbReference type="Google" id="ProtNLM"/>
    </source>
</evidence>
<proteinExistence type="predicted"/>
<accession>A0ABY1JK13</accession>
<reference evidence="1 2" key="1">
    <citation type="submission" date="2017-01" db="EMBL/GenBank/DDBJ databases">
        <authorList>
            <person name="Varghese N."/>
            <person name="Submissions S."/>
        </authorList>
    </citation>
    <scope>NUCLEOTIDE SEQUENCE [LARGE SCALE GENOMIC DNA]</scope>
    <source>
        <strain evidence="1 2">ATCC 23464</strain>
    </source>
</reference>
<name>A0ABY1JK13_9BACL</name>
<dbReference type="RefSeq" id="WP_076576635.1">
    <property type="nucleotide sequence ID" value="NZ_FTNK01000001.1"/>
</dbReference>
<organism evidence="1 2">
    <name type="scientific">Paenibacillus macquariensis</name>
    <dbReference type="NCBI Taxonomy" id="948756"/>
    <lineage>
        <taxon>Bacteria</taxon>
        <taxon>Bacillati</taxon>
        <taxon>Bacillota</taxon>
        <taxon>Bacilli</taxon>
        <taxon>Bacillales</taxon>
        <taxon>Paenibacillaceae</taxon>
        <taxon>Paenibacillus</taxon>
    </lineage>
</organism>
<dbReference type="EMBL" id="FTNK01000001">
    <property type="protein sequence ID" value="SIQ32399.1"/>
    <property type="molecule type" value="Genomic_DNA"/>
</dbReference>
<dbReference type="Proteomes" id="UP000186666">
    <property type="component" value="Unassembled WGS sequence"/>
</dbReference>
<dbReference type="InterPro" id="IPR025177">
    <property type="entry name" value="MciZ"/>
</dbReference>
<comment type="caution">
    <text evidence="1">The sequence shown here is derived from an EMBL/GenBank/DDBJ whole genome shotgun (WGS) entry which is preliminary data.</text>
</comment>
<gene>
    <name evidence="1" type="ORF">SAMN05421578_101220</name>
</gene>